<dbReference type="Pfam" id="PF01370">
    <property type="entry name" value="Epimerase"/>
    <property type="match status" value="2"/>
</dbReference>
<feature type="binding site" evidence="5">
    <location>
        <position position="336"/>
    </location>
    <ligand>
        <name>substrate</name>
    </ligand>
</feature>
<evidence type="ECO:0000256" key="2">
    <source>
        <dbReference type="ARBA" id="ARBA00022857"/>
    </source>
</evidence>
<dbReference type="InterPro" id="IPR036291">
    <property type="entry name" value="NAD(P)-bd_dom_sf"/>
</dbReference>
<feature type="binding site" evidence="5">
    <location>
        <position position="141"/>
    </location>
    <ligand>
        <name>NADP(+)</name>
        <dbReference type="ChEBI" id="CHEBI:58349"/>
    </ligand>
</feature>
<feature type="domain" description="NAD-dependent epimerase/dehydratase" evidence="6">
    <location>
        <begin position="7"/>
        <end position="197"/>
    </location>
</feature>
<accession>A0ABU3DQS4</accession>
<evidence type="ECO:0000256" key="1">
    <source>
        <dbReference type="ARBA" id="ARBA00005959"/>
    </source>
</evidence>
<feature type="site" description="Important for catalytic activity" evidence="5">
    <location>
        <position position="108"/>
    </location>
</feature>
<feature type="binding site" evidence="5">
    <location>
        <position position="256"/>
    </location>
    <ligand>
        <name>substrate</name>
    </ligand>
</feature>
<comment type="caution">
    <text evidence="7">The sequence shown here is derived from an EMBL/GenBank/DDBJ whole genome shotgun (WGS) entry which is preliminary data.</text>
</comment>
<feature type="binding site" evidence="5">
    <location>
        <position position="249"/>
    </location>
    <ligand>
        <name>substrate</name>
    </ligand>
</feature>
<name>A0ABU3DQS4_9FLAO</name>
<feature type="binding site" evidence="5">
    <location>
        <position position="180"/>
    </location>
    <ligand>
        <name>NADP(+)</name>
        <dbReference type="ChEBI" id="CHEBI:58349"/>
    </ligand>
</feature>
<dbReference type="InterPro" id="IPR001509">
    <property type="entry name" value="Epimerase_deHydtase"/>
</dbReference>
<evidence type="ECO:0000313" key="8">
    <source>
        <dbReference type="Proteomes" id="UP001253848"/>
    </source>
</evidence>
<keyword evidence="2 5" id="KW-0521">NADP</keyword>
<dbReference type="PANTHER" id="PTHR43238:SF1">
    <property type="entry name" value="GDP-L-FUCOSE SYNTHASE"/>
    <property type="match status" value="1"/>
</dbReference>
<dbReference type="SUPFAM" id="SSF51735">
    <property type="entry name" value="NAD(P)-binding Rossmann-fold domains"/>
    <property type="match status" value="1"/>
</dbReference>
<comment type="function">
    <text evidence="5">Catalyzes the two-step NADP-dependent conversion of GDP-4-dehydro-6-deoxy-D-mannose to GDP-fucose, involving an epimerase and a reductase reaction.</text>
</comment>
<keyword evidence="5" id="KW-0511">Multifunctional enzyme</keyword>
<proteinExistence type="inferred from homology"/>
<dbReference type="Gene3D" id="3.40.50.720">
    <property type="entry name" value="NAD(P)-binding Rossmann-like Domain"/>
    <property type="match status" value="2"/>
</dbReference>
<feature type="site" description="Important for catalytic activity" evidence="5">
    <location>
        <position position="110"/>
    </location>
</feature>
<dbReference type="PANTHER" id="PTHR43238">
    <property type="entry name" value="GDP-L-FUCOSE SYNTHASE"/>
    <property type="match status" value="1"/>
</dbReference>
<comment type="pathway">
    <text evidence="5">Nucleotide-sugar biosynthesis; GDP-L-fucose biosynthesis via de novo pathway; GDP-L-fucose from GDP-alpha-D-mannose: step 2/2.</text>
</comment>
<feature type="binding site" evidence="5">
    <location>
        <begin position="11"/>
        <end position="17"/>
    </location>
    <ligand>
        <name>NADP(+)</name>
        <dbReference type="ChEBI" id="CHEBI:58349"/>
    </ligand>
</feature>
<dbReference type="Proteomes" id="UP001253848">
    <property type="component" value="Unassembled WGS sequence"/>
</dbReference>
<reference evidence="7 8" key="1">
    <citation type="submission" date="2023-09" db="EMBL/GenBank/DDBJ databases">
        <authorList>
            <person name="Rey-Velasco X."/>
        </authorList>
    </citation>
    <scope>NUCLEOTIDE SEQUENCE [LARGE SCALE GENOMIC DNA]</scope>
    <source>
        <strain evidence="7 8">F225</strain>
    </source>
</reference>
<keyword evidence="4 5" id="KW-0413">Isomerase</keyword>
<keyword evidence="8" id="KW-1185">Reference proteome</keyword>
<protein>
    <recommendedName>
        <fullName evidence="5">GDP-L-fucose synthase</fullName>
        <ecNumber evidence="5">1.1.1.271</ecNumber>
    </recommendedName>
    <alternativeName>
        <fullName evidence="5">GDP-4-keto-6-deoxy-D-mannose-3,5-epimerase-4-reductase</fullName>
    </alternativeName>
</protein>
<comment type="similarity">
    <text evidence="1 5">Belongs to the NAD(P)-dependent epimerase/dehydratase family. Fucose synthase subfamily.</text>
</comment>
<evidence type="ECO:0000259" key="6">
    <source>
        <dbReference type="Pfam" id="PF01370"/>
    </source>
</evidence>
<dbReference type="RefSeq" id="WP_311499467.1">
    <property type="nucleotide sequence ID" value="NZ_JAVRHN010000004.1"/>
</dbReference>
<evidence type="ECO:0000256" key="5">
    <source>
        <dbReference type="HAMAP-Rule" id="MF_00956"/>
    </source>
</evidence>
<sequence length="376" mass="42766">MQKESKIFIAGHQGLVGSAIKRNLEKRGHTNIITRTREELDLTEADAVNAFFSNEKPTYVFLAAAKVGGIVANNKYRADFIYENLMIQNQVIHQSYIHNVKKLLFLGSTCIYPKDCPQPMIEENLLTGPLEFTNEPYAIAKIAGLKMCESYNIQYGTNFISVMPTNLYGPNDNFNLETSHVLPALIRKIHLGKALQEENWEVIREDLDQRPLETISGQSTQEEIYTVLRKYGVYREPSAGSQNVRVKIWGTGNAMREFLWSEDMAEACVFIMKNVNFQDVISIARKSGSSTFDEPLRNTHLNIGTGKDISIKELAYLVKNTLAAEIDLLFDVKKPDGTMKKLTDPAKLHQLGWKHKIELEEGVKKLYKWYLMPDVL</sequence>
<dbReference type="CDD" id="cd05239">
    <property type="entry name" value="GDP_FS_SDR_e"/>
    <property type="match status" value="1"/>
</dbReference>
<evidence type="ECO:0000313" key="7">
    <source>
        <dbReference type="EMBL" id="MDT0686064.1"/>
    </source>
</evidence>
<keyword evidence="3 5" id="KW-0560">Oxidoreductase</keyword>
<dbReference type="EMBL" id="JAVRHN010000004">
    <property type="protein sequence ID" value="MDT0686064.1"/>
    <property type="molecule type" value="Genomic_DNA"/>
</dbReference>
<dbReference type="Gene3D" id="3.90.25.10">
    <property type="entry name" value="UDP-galactose 4-epimerase, domain 1"/>
    <property type="match status" value="2"/>
</dbReference>
<organism evidence="7 8">
    <name type="scientific">Autumnicola psychrophila</name>
    <dbReference type="NCBI Taxonomy" id="3075592"/>
    <lineage>
        <taxon>Bacteria</taxon>
        <taxon>Pseudomonadati</taxon>
        <taxon>Bacteroidota</taxon>
        <taxon>Flavobacteriia</taxon>
        <taxon>Flavobacteriales</taxon>
        <taxon>Flavobacteriaceae</taxon>
        <taxon>Autumnicola</taxon>
    </lineage>
</organism>
<feature type="binding site" evidence="5">
    <location>
        <begin position="106"/>
        <end position="109"/>
    </location>
    <ligand>
        <name>NADP(+)</name>
        <dbReference type="ChEBI" id="CHEBI:58349"/>
    </ligand>
</feature>
<feature type="binding site" evidence="5">
    <location>
        <position position="188"/>
    </location>
    <ligand>
        <name>substrate</name>
    </ligand>
</feature>
<dbReference type="EC" id="1.1.1.271" evidence="5"/>
<dbReference type="HAMAP" id="MF_00956">
    <property type="entry name" value="GDP_fucose_synth"/>
    <property type="match status" value="1"/>
</dbReference>
<feature type="binding site" evidence="5">
    <location>
        <begin position="164"/>
        <end position="167"/>
    </location>
    <ligand>
        <name>NADP(+)</name>
        <dbReference type="ChEBI" id="CHEBI:58349"/>
    </ligand>
</feature>
<evidence type="ECO:0000256" key="4">
    <source>
        <dbReference type="ARBA" id="ARBA00023235"/>
    </source>
</evidence>
<feature type="active site" description="Proton donor/acceptor" evidence="5">
    <location>
        <position position="137"/>
    </location>
</feature>
<feature type="domain" description="NAD-dependent epimerase/dehydratase" evidence="6">
    <location>
        <begin position="245"/>
        <end position="277"/>
    </location>
</feature>
<evidence type="ECO:0000256" key="3">
    <source>
        <dbReference type="ARBA" id="ARBA00023002"/>
    </source>
</evidence>
<gene>
    <name evidence="5" type="primary">fcl</name>
    <name evidence="7" type="ORF">RM541_06790</name>
</gene>
<comment type="catalytic activity">
    <reaction evidence="5">
        <text>GDP-beta-L-fucose + NADP(+) = GDP-4-dehydro-alpha-D-rhamnose + NADPH + H(+)</text>
        <dbReference type="Rhea" id="RHEA:18885"/>
        <dbReference type="ChEBI" id="CHEBI:15378"/>
        <dbReference type="ChEBI" id="CHEBI:57273"/>
        <dbReference type="ChEBI" id="CHEBI:57783"/>
        <dbReference type="ChEBI" id="CHEBI:57964"/>
        <dbReference type="ChEBI" id="CHEBI:58349"/>
        <dbReference type="EC" id="1.1.1.271"/>
    </reaction>
</comment>
<dbReference type="InterPro" id="IPR028614">
    <property type="entry name" value="GDP_fucose/colitose_synth"/>
</dbReference>